<proteinExistence type="predicted"/>
<sequence length="478" mass="50802">MVSKKDRGQNTAHDRAPDCGRVMEKATGLQRICSELHLSPQARGCHGRTVQQQTQRPFRSRRQRLVVLSSASNGASSNGASSNGAYMNGARHESPFTLEELDTTPAEQKHQSSAAQQESEDGNSNSNGSGNSNDDGNGRGSGNGSGGQHSVRGMSAPRAGDLLDSMDASDLWLDAADAIFPKQQAQTALPPVSPVPGRTKRHKQGLKHTLLTAAPACTLEIPKQKSEEEVWNAIRDDAAQKEEAEPMLSSFINAAICSQRSLPAAVAFTLAHRLADVNEEDELTTMFCMFTDALAGVRNSTLADLQAVRMRDEACTSVAMALLYHGGFHALQLQRVAHCMWESGNITSALRIQSLTSRALGADLHPAARFGQGVFIAHPLGIVVGEAARVGDHVTIMQHVTLGGTGNERGDRHPKIGNHVQIGVKATILGNILVGARARVAAGSMVLKPVAEDMLVAGNPAKVIGKLVDVGKDGHQLM</sequence>
<organism evidence="6 7">
    <name type="scientific">Coccomyxa viridis</name>
    <dbReference type="NCBI Taxonomy" id="1274662"/>
    <lineage>
        <taxon>Eukaryota</taxon>
        <taxon>Viridiplantae</taxon>
        <taxon>Chlorophyta</taxon>
        <taxon>core chlorophytes</taxon>
        <taxon>Trebouxiophyceae</taxon>
        <taxon>Trebouxiophyceae incertae sedis</taxon>
        <taxon>Coccomyxaceae</taxon>
        <taxon>Coccomyxa</taxon>
    </lineage>
</organism>
<dbReference type="Gene3D" id="2.160.10.10">
    <property type="entry name" value="Hexapeptide repeat proteins"/>
    <property type="match status" value="1"/>
</dbReference>
<reference evidence="6 7" key="1">
    <citation type="submission" date="2024-06" db="EMBL/GenBank/DDBJ databases">
        <authorList>
            <person name="Kraege A."/>
            <person name="Thomma B."/>
        </authorList>
    </citation>
    <scope>NUCLEOTIDE SEQUENCE [LARGE SCALE GENOMIC DNA]</scope>
</reference>
<dbReference type="PANTHER" id="PTHR42811">
    <property type="entry name" value="SERINE ACETYLTRANSFERASE"/>
    <property type="match status" value="1"/>
</dbReference>
<dbReference type="Gene3D" id="1.10.3130.10">
    <property type="entry name" value="serine acetyltransferase, domain 1"/>
    <property type="match status" value="1"/>
</dbReference>
<evidence type="ECO:0000256" key="3">
    <source>
        <dbReference type="ARBA" id="ARBA00023315"/>
    </source>
</evidence>
<comment type="caution">
    <text evidence="6">The sequence shown here is derived from an EMBL/GenBank/DDBJ whole genome shotgun (WGS) entry which is preliminary data.</text>
</comment>
<gene>
    <name evidence="6" type="primary">g6359</name>
    <name evidence="6" type="ORF">VP750_LOCUS5450</name>
</gene>
<dbReference type="SMART" id="SM00971">
    <property type="entry name" value="SATase_N"/>
    <property type="match status" value="1"/>
</dbReference>
<dbReference type="Pfam" id="PF06426">
    <property type="entry name" value="SATase_N"/>
    <property type="match status" value="1"/>
</dbReference>
<dbReference type="NCBIfam" id="NF041874">
    <property type="entry name" value="EPS_EpsC"/>
    <property type="match status" value="1"/>
</dbReference>
<feature type="compositionally biased region" description="Low complexity" evidence="4">
    <location>
        <begin position="122"/>
        <end position="135"/>
    </location>
</feature>
<evidence type="ECO:0000256" key="2">
    <source>
        <dbReference type="ARBA" id="ARBA00022679"/>
    </source>
</evidence>
<dbReference type="InterPro" id="IPR042122">
    <property type="entry name" value="Ser_AcTrfase_N_sf"/>
</dbReference>
<dbReference type="EMBL" id="CAXHTA020000009">
    <property type="protein sequence ID" value="CAL5223791.1"/>
    <property type="molecule type" value="Genomic_DNA"/>
</dbReference>
<feature type="compositionally biased region" description="Low complexity" evidence="4">
    <location>
        <begin position="65"/>
        <end position="85"/>
    </location>
</feature>
<evidence type="ECO:0000256" key="1">
    <source>
        <dbReference type="ARBA" id="ARBA00022605"/>
    </source>
</evidence>
<evidence type="ECO:0000313" key="7">
    <source>
        <dbReference type="Proteomes" id="UP001497392"/>
    </source>
</evidence>
<dbReference type="CDD" id="cd03354">
    <property type="entry name" value="LbH_SAT"/>
    <property type="match status" value="1"/>
</dbReference>
<accession>A0ABP1FXP9</accession>
<dbReference type="InterPro" id="IPR018357">
    <property type="entry name" value="Hexapep_transf_CS"/>
</dbReference>
<feature type="region of interest" description="Disordered" evidence="4">
    <location>
        <begin position="1"/>
        <end position="22"/>
    </location>
</feature>
<dbReference type="InterPro" id="IPR011004">
    <property type="entry name" value="Trimer_LpxA-like_sf"/>
</dbReference>
<dbReference type="InterPro" id="IPR053376">
    <property type="entry name" value="Serine_acetyltransferase"/>
</dbReference>
<dbReference type="InterPro" id="IPR010493">
    <property type="entry name" value="Ser_AcTrfase_N"/>
</dbReference>
<feature type="region of interest" description="Disordered" evidence="4">
    <location>
        <begin position="102"/>
        <end position="162"/>
    </location>
</feature>
<keyword evidence="1" id="KW-0028">Amino-acid biosynthesis</keyword>
<keyword evidence="3" id="KW-0012">Acyltransferase</keyword>
<protein>
    <submittedName>
        <fullName evidence="6">G6359 protein</fullName>
    </submittedName>
</protein>
<feature type="region of interest" description="Disordered" evidence="4">
    <location>
        <begin position="40"/>
        <end position="90"/>
    </location>
</feature>
<keyword evidence="7" id="KW-1185">Reference proteome</keyword>
<dbReference type="PROSITE" id="PS00101">
    <property type="entry name" value="HEXAPEP_TRANSFERASES"/>
    <property type="match status" value="1"/>
</dbReference>
<dbReference type="Proteomes" id="UP001497392">
    <property type="component" value="Unassembled WGS sequence"/>
</dbReference>
<feature type="compositionally biased region" description="Gly residues" evidence="4">
    <location>
        <begin position="138"/>
        <end position="147"/>
    </location>
</feature>
<keyword evidence="2" id="KW-0808">Transferase</keyword>
<evidence type="ECO:0000256" key="4">
    <source>
        <dbReference type="SAM" id="MobiDB-lite"/>
    </source>
</evidence>
<evidence type="ECO:0000259" key="5">
    <source>
        <dbReference type="SMART" id="SM00971"/>
    </source>
</evidence>
<feature type="domain" description="Serine acetyltransferase N-terminal" evidence="5">
    <location>
        <begin position="230"/>
        <end position="333"/>
    </location>
</feature>
<evidence type="ECO:0000313" key="6">
    <source>
        <dbReference type="EMBL" id="CAL5223791.1"/>
    </source>
</evidence>
<dbReference type="InterPro" id="IPR045304">
    <property type="entry name" value="LbH_SAT"/>
</dbReference>
<dbReference type="SUPFAM" id="SSF51161">
    <property type="entry name" value="Trimeric LpxA-like enzymes"/>
    <property type="match status" value="1"/>
</dbReference>
<name>A0ABP1FXP9_9CHLO</name>